<dbReference type="GO" id="GO:0005524">
    <property type="term" value="F:ATP binding"/>
    <property type="evidence" value="ECO:0007669"/>
    <property type="project" value="UniProtKB-UniRule"/>
</dbReference>
<keyword evidence="9" id="KW-1185">Reference proteome</keyword>
<comment type="similarity">
    <text evidence="1 6">Belongs to the AAA ATPase family.</text>
</comment>
<dbReference type="SUPFAM" id="SSF54585">
    <property type="entry name" value="Cdc48 domain 2-like"/>
    <property type="match status" value="1"/>
</dbReference>
<evidence type="ECO:0000313" key="8">
    <source>
        <dbReference type="EMBL" id="KAJ8901564.1"/>
    </source>
</evidence>
<dbReference type="InterPro" id="IPR041569">
    <property type="entry name" value="AAA_lid_3"/>
</dbReference>
<evidence type="ECO:0000256" key="5">
    <source>
        <dbReference type="ARBA" id="ARBA00022927"/>
    </source>
</evidence>
<dbReference type="InterPro" id="IPR029067">
    <property type="entry name" value="CDC48_domain_2-like_sf"/>
</dbReference>
<keyword evidence="6" id="KW-0479">Metal-binding</keyword>
<dbReference type="GO" id="GO:0005795">
    <property type="term" value="C:Golgi stack"/>
    <property type="evidence" value="ECO:0007669"/>
    <property type="project" value="TreeGrafter"/>
</dbReference>
<feature type="domain" description="AAA+ ATPase" evidence="7">
    <location>
        <begin position="241"/>
        <end position="388"/>
    </location>
</feature>
<sequence length="751" mass="82231">MWGVGKASGVRMNVASCPSQDLAKTNRVFVNIGDGEGLGLGKVAEVHVDLGGYVYLAKVDSRVGAHCVGLNAVQRRELRVALGDELPVSVVRSGSVRPASAVTMEVDYTTKRTDPIEIDAMQLTELVKSRLANFVASPGQGFVLDFFGTNLLLKIASVMTEEVVKRASLQESTEFSFMKAPSSAVRVKGSQTQKREIFKADFSFERMGIGGLDKEFSDIFRRAFASRVFPADTIKKLGISHVKGMLLFGPPGTGKTLIARQIGKMLNGKEPKVVNGPEILNKYVGQSEENVRNLFKDAEDEYTQRGEESELHIIIFDEIDAICKQRGSTRDGTGVHDTVVNQLLSKIDGVNALNNILVIGMTNRKDMIDEALVRPGRLEVHVEISLPDEHGRQQILRIHTASMRDNSLLERDVNLDEIAGRTKNYSGAEIEGLCKSAAAFALNRQIDFRDIHKAVDVKQVTVRQDDFRNALTEVTPAFGIGRDDFENALLGGFIHHGARMQDIVEAGRGFRQEVQYSQRNPLMSVLIEGKSGTGKTALAAKLAVESGFPFVRMVTPSQFVGYSEEAKCAGLAKAFDDAHKSPNSILILDDLERMINYAPIGPRYSNSVVQTILVLVKVVPPKGRRLLILATTSSVETMEALDIKAGFNAVLSTKCLDYDEIDMLLNGQCEIETLSPLSAGNSDASLVSNVMSAFQFEGPAERKQAVDILKSMNFGIKKLLMVLEMAKMDGPQGGGQYIQLMRLKDVLRNVS</sequence>
<dbReference type="AlphaFoldDB" id="A0AAV8UGF1"/>
<dbReference type="PROSITE" id="PS00674">
    <property type="entry name" value="AAA"/>
    <property type="match status" value="1"/>
</dbReference>
<dbReference type="GO" id="GO:0016887">
    <property type="term" value="F:ATP hydrolysis activity"/>
    <property type="evidence" value="ECO:0007669"/>
    <property type="project" value="InterPro"/>
</dbReference>
<comment type="cofactor">
    <cofactor evidence="6">
        <name>Mg(2+)</name>
        <dbReference type="ChEBI" id="CHEBI:18420"/>
    </cofactor>
    <text evidence="6">Binds 1 Mg(2+) ion per subunit.</text>
</comment>
<evidence type="ECO:0000313" key="9">
    <source>
        <dbReference type="Proteomes" id="UP001157974"/>
    </source>
</evidence>
<dbReference type="SUPFAM" id="SSF52540">
    <property type="entry name" value="P-loop containing nucleoside triphosphate hydrolases"/>
    <property type="match status" value="2"/>
</dbReference>
<dbReference type="GO" id="GO:0006891">
    <property type="term" value="P:intra-Golgi vesicle-mediated transport"/>
    <property type="evidence" value="ECO:0007669"/>
    <property type="project" value="TreeGrafter"/>
</dbReference>
<dbReference type="Proteomes" id="UP001157974">
    <property type="component" value="Unassembled WGS sequence"/>
</dbReference>
<gene>
    <name evidence="8" type="ORF">NDN08_003773</name>
</gene>
<keyword evidence="2 6" id="KW-0813">Transport</keyword>
<keyword evidence="3 6" id="KW-0547">Nucleotide-binding</keyword>
<evidence type="ECO:0000256" key="3">
    <source>
        <dbReference type="ARBA" id="ARBA00022741"/>
    </source>
</evidence>
<dbReference type="GO" id="GO:0035494">
    <property type="term" value="P:SNARE complex disassembly"/>
    <property type="evidence" value="ECO:0007669"/>
    <property type="project" value="InterPro"/>
</dbReference>
<dbReference type="FunFam" id="3.40.50.300:FF:000187">
    <property type="entry name" value="Vesicular-fusion ATPase SEC18"/>
    <property type="match status" value="1"/>
</dbReference>
<dbReference type="FunFam" id="3.40.50.300:FF:000166">
    <property type="entry name" value="vesicle-fusing ATPase isoform X1"/>
    <property type="match status" value="1"/>
</dbReference>
<evidence type="ECO:0000256" key="4">
    <source>
        <dbReference type="ARBA" id="ARBA00022840"/>
    </source>
</evidence>
<dbReference type="PANTHER" id="PTHR23078:SF3">
    <property type="entry name" value="VESICLE-FUSING ATPASE"/>
    <property type="match status" value="1"/>
</dbReference>
<evidence type="ECO:0000259" key="7">
    <source>
        <dbReference type="SMART" id="SM00382"/>
    </source>
</evidence>
<organism evidence="8 9">
    <name type="scientific">Rhodosorus marinus</name>
    <dbReference type="NCBI Taxonomy" id="101924"/>
    <lineage>
        <taxon>Eukaryota</taxon>
        <taxon>Rhodophyta</taxon>
        <taxon>Stylonematophyceae</taxon>
        <taxon>Stylonematales</taxon>
        <taxon>Stylonemataceae</taxon>
        <taxon>Rhodosorus</taxon>
    </lineage>
</organism>
<evidence type="ECO:0000256" key="6">
    <source>
        <dbReference type="RuleBase" id="RU367045"/>
    </source>
</evidence>
<dbReference type="InterPro" id="IPR003960">
    <property type="entry name" value="ATPase_AAA_CS"/>
</dbReference>
<evidence type="ECO:0000256" key="2">
    <source>
        <dbReference type="ARBA" id="ARBA00022448"/>
    </source>
</evidence>
<dbReference type="Pfam" id="PF00004">
    <property type="entry name" value="AAA"/>
    <property type="match status" value="2"/>
</dbReference>
<dbReference type="EC" id="3.6.4.6" evidence="6"/>
<reference evidence="8 9" key="1">
    <citation type="journal article" date="2023" name="Nat. Commun.">
        <title>Origin of minicircular mitochondrial genomes in red algae.</title>
        <authorList>
            <person name="Lee Y."/>
            <person name="Cho C.H."/>
            <person name="Lee Y.M."/>
            <person name="Park S.I."/>
            <person name="Yang J.H."/>
            <person name="West J.A."/>
            <person name="Bhattacharya D."/>
            <person name="Yoon H.S."/>
        </authorList>
    </citation>
    <scope>NUCLEOTIDE SEQUENCE [LARGE SCALE GENOMIC DNA]</scope>
    <source>
        <strain evidence="8 9">CCMP1338</strain>
        <tissue evidence="8">Whole cell</tissue>
    </source>
</reference>
<accession>A0AAV8UGF1</accession>
<proteinExistence type="inferred from homology"/>
<dbReference type="SMART" id="SM00382">
    <property type="entry name" value="AAA"/>
    <property type="match status" value="2"/>
</dbReference>
<dbReference type="FunFam" id="1.10.8.60:FF:000115">
    <property type="entry name" value="N-ethylmaleimide-sensitive fusion protein, putative"/>
    <property type="match status" value="1"/>
</dbReference>
<dbReference type="SUPFAM" id="SSF50692">
    <property type="entry name" value="ADC-like"/>
    <property type="match status" value="1"/>
</dbReference>
<dbReference type="InterPro" id="IPR009010">
    <property type="entry name" value="Asp_de-COase-like_dom_sf"/>
</dbReference>
<dbReference type="Gene3D" id="3.40.50.300">
    <property type="entry name" value="P-loop containing nucleotide triphosphate hydrolases"/>
    <property type="match status" value="2"/>
</dbReference>
<dbReference type="PANTHER" id="PTHR23078">
    <property type="entry name" value="VESICULAR-FUSION PROTEIN NSF"/>
    <property type="match status" value="1"/>
</dbReference>
<comment type="subcellular location">
    <subcellularLocation>
        <location evidence="6">Cytoplasm</location>
    </subcellularLocation>
</comment>
<dbReference type="InterPro" id="IPR003593">
    <property type="entry name" value="AAA+_ATPase"/>
</dbReference>
<feature type="domain" description="AAA+ ATPase" evidence="7">
    <location>
        <begin position="521"/>
        <end position="651"/>
    </location>
</feature>
<dbReference type="CDD" id="cd19504">
    <property type="entry name" value="RecA-like_NSF-SEC18_r1-like"/>
    <property type="match status" value="1"/>
</dbReference>
<keyword evidence="5 6" id="KW-0653">Protein transport</keyword>
<protein>
    <recommendedName>
        <fullName evidence="6">Vesicle-fusing ATPase</fullName>
        <ecNumber evidence="6">3.6.4.6</ecNumber>
    </recommendedName>
</protein>
<evidence type="ECO:0000256" key="1">
    <source>
        <dbReference type="ARBA" id="ARBA00006914"/>
    </source>
</evidence>
<dbReference type="InterPro" id="IPR039812">
    <property type="entry name" value="Vesicle-fus_ATPase"/>
</dbReference>
<comment type="caution">
    <text evidence="8">The sequence shown here is derived from an EMBL/GenBank/DDBJ whole genome shotgun (WGS) entry which is preliminary data.</text>
</comment>
<dbReference type="InterPro" id="IPR003959">
    <property type="entry name" value="ATPase_AAA_core"/>
</dbReference>
<dbReference type="GO" id="GO:0046872">
    <property type="term" value="F:metal ion binding"/>
    <property type="evidence" value="ECO:0007669"/>
    <property type="project" value="UniProtKB-UniRule"/>
</dbReference>
<dbReference type="Gene3D" id="3.10.330.10">
    <property type="match status" value="1"/>
</dbReference>
<dbReference type="Gene3D" id="2.40.40.20">
    <property type="match status" value="1"/>
</dbReference>
<dbReference type="Pfam" id="PF17862">
    <property type="entry name" value="AAA_lid_3"/>
    <property type="match status" value="1"/>
</dbReference>
<keyword evidence="6" id="KW-0963">Cytoplasm</keyword>
<keyword evidence="6" id="KW-0931">ER-Golgi transport</keyword>
<keyword evidence="6" id="KW-0460">Magnesium</keyword>
<comment type="function">
    <text evidence="6">Required for vesicle-mediated transport. Catalyzes the fusion of transport vesicles within the Golgi cisternae. Is also required for transport from the endoplasmic reticulum to the Golgi stack. Seems to function as a fusion protein required for the delivery of cargo proteins to all compartments of the Golgi stack independent of vesicle origin.</text>
</comment>
<keyword evidence="6" id="KW-0378">Hydrolase</keyword>
<dbReference type="Gene3D" id="1.10.8.60">
    <property type="match status" value="1"/>
</dbReference>
<comment type="catalytic activity">
    <reaction evidence="6">
        <text>ATP + H2O = ADP + phosphate + H(+)</text>
        <dbReference type="Rhea" id="RHEA:13065"/>
        <dbReference type="ChEBI" id="CHEBI:15377"/>
        <dbReference type="ChEBI" id="CHEBI:15378"/>
        <dbReference type="ChEBI" id="CHEBI:30616"/>
        <dbReference type="ChEBI" id="CHEBI:43474"/>
        <dbReference type="ChEBI" id="CHEBI:456216"/>
        <dbReference type="EC" id="3.6.4.6"/>
    </reaction>
</comment>
<keyword evidence="4 6" id="KW-0067">ATP-binding</keyword>
<dbReference type="GO" id="GO:0043001">
    <property type="term" value="P:Golgi to plasma membrane protein transport"/>
    <property type="evidence" value="ECO:0007669"/>
    <property type="project" value="TreeGrafter"/>
</dbReference>
<name>A0AAV8UGF1_9RHOD</name>
<dbReference type="InterPro" id="IPR027417">
    <property type="entry name" value="P-loop_NTPase"/>
</dbReference>
<dbReference type="EMBL" id="JAMWBK010000010">
    <property type="protein sequence ID" value="KAJ8901564.1"/>
    <property type="molecule type" value="Genomic_DNA"/>
</dbReference>
<dbReference type="CDD" id="cd00009">
    <property type="entry name" value="AAA"/>
    <property type="match status" value="1"/>
</dbReference>